<proteinExistence type="predicted"/>
<evidence type="ECO:0000313" key="1">
    <source>
        <dbReference type="EMBL" id="MCC4212418.1"/>
    </source>
</evidence>
<dbReference type="PROSITE" id="PS51257">
    <property type="entry name" value="PROKAR_LIPOPROTEIN"/>
    <property type="match status" value="1"/>
</dbReference>
<comment type="caution">
    <text evidence="1">The sequence shown here is derived from an EMBL/GenBank/DDBJ whole genome shotgun (WGS) entry which is preliminary data.</text>
</comment>
<organism evidence="1 2">
    <name type="scientific">Leeuwenhoekiella parthenopeia</name>
    <dbReference type="NCBI Taxonomy" id="2890320"/>
    <lineage>
        <taxon>Bacteria</taxon>
        <taxon>Pseudomonadati</taxon>
        <taxon>Bacteroidota</taxon>
        <taxon>Flavobacteriia</taxon>
        <taxon>Flavobacteriales</taxon>
        <taxon>Flavobacteriaceae</taxon>
        <taxon>Leeuwenhoekiella</taxon>
    </lineage>
</organism>
<accession>A0ABS8GRQ6</accession>
<dbReference type="Proteomes" id="UP001197770">
    <property type="component" value="Unassembled WGS sequence"/>
</dbReference>
<keyword evidence="2" id="KW-1185">Reference proteome</keyword>
<dbReference type="EMBL" id="JAJGMW010000007">
    <property type="protein sequence ID" value="MCC4212418.1"/>
    <property type="molecule type" value="Genomic_DNA"/>
</dbReference>
<evidence type="ECO:0000313" key="2">
    <source>
        <dbReference type="Proteomes" id="UP001197770"/>
    </source>
</evidence>
<dbReference type="RefSeq" id="WP_228229510.1">
    <property type="nucleotide sequence ID" value="NZ_JAJGMW010000007.1"/>
</dbReference>
<reference evidence="1 2" key="1">
    <citation type="submission" date="2021-11" db="EMBL/GenBank/DDBJ databases">
        <title>Seasonal and diel survey of microbial diversity of the Tyrrhenian coast.</title>
        <authorList>
            <person name="Gattoni G."/>
            <person name="Corral P."/>
        </authorList>
    </citation>
    <scope>NUCLEOTIDE SEQUENCE [LARGE SCALE GENOMIC DNA]</scope>
    <source>
        <strain evidence="1 2">Mr9</strain>
    </source>
</reference>
<sequence length="488" mass="54600">MKAINYLYFTLLCFSLSCTNDDVSNQEPKEFTPFLRFNFLVNSNNEPLVYPQVVANRLPLSTYDNTSLKTLKIPVALSSQNYAETVSAQYSLQTGLPQTAYTVTPERLTFTASQPTDTIYLSFNERWGSQESLVFELTEVSDPAIQLGNLNDAYPNKRLEIKLGEVTTTYRLNTSRIDLTGQLGEEVKFRVEFPSGFIASEIDDNSLFSFLDGFDYTLERSEIANDFIEYTVTLNESLANDDVNFQSIVSLAALENYQLSGNSNLLLIKPIKAERDLATNPASNFYDTSNPFYLARGENWIDHDNDGECTWRSWTAFAVPVVVSANNPNAVLGSDNDTPDPADDIYYDAFKIGFVAPLAGRTTNPFNLQRWFDNEATNADVSPGFNIEAAIEFFPEDGTSTTQGTVAVIPQFLAISSRDDKLYEFAISGSGTYRQVTDDLWEIKLELRVKNDALYGGTVTSEYYIYSDRGYEDPADLPGNSCVNEKTL</sequence>
<evidence type="ECO:0008006" key="3">
    <source>
        <dbReference type="Google" id="ProtNLM"/>
    </source>
</evidence>
<gene>
    <name evidence="1" type="ORF">LLW17_06785</name>
</gene>
<protein>
    <recommendedName>
        <fullName evidence="3">DUF1735 domain-containing protein</fullName>
    </recommendedName>
</protein>
<name>A0ABS8GRQ6_9FLAO</name>